<accession>A0ABQ4DH46</accession>
<gene>
    <name evidence="8" type="ORF">Cph01nite_04350</name>
</gene>
<dbReference type="InterPro" id="IPR011701">
    <property type="entry name" value="MFS"/>
</dbReference>
<feature type="transmembrane region" description="Helical" evidence="7">
    <location>
        <begin position="30"/>
        <end position="49"/>
    </location>
</feature>
<feature type="transmembrane region" description="Helical" evidence="7">
    <location>
        <begin position="185"/>
        <end position="204"/>
    </location>
</feature>
<dbReference type="Gene3D" id="1.20.1250.20">
    <property type="entry name" value="MFS general substrate transporter like domains"/>
    <property type="match status" value="2"/>
</dbReference>
<dbReference type="SUPFAM" id="SSF103473">
    <property type="entry name" value="MFS general substrate transporter"/>
    <property type="match status" value="1"/>
</dbReference>
<dbReference type="EMBL" id="BONP01000002">
    <property type="protein sequence ID" value="GIG38673.1"/>
    <property type="molecule type" value="Genomic_DNA"/>
</dbReference>
<comment type="similarity">
    <text evidence="2">Belongs to the major facilitator superfamily.</text>
</comment>
<dbReference type="Pfam" id="PF07690">
    <property type="entry name" value="MFS_1"/>
    <property type="match status" value="1"/>
</dbReference>
<dbReference type="Proteomes" id="UP000614741">
    <property type="component" value="Unassembled WGS sequence"/>
</dbReference>
<feature type="transmembrane region" description="Helical" evidence="7">
    <location>
        <begin position="394"/>
        <end position="415"/>
    </location>
</feature>
<feature type="transmembrane region" description="Helical" evidence="7">
    <location>
        <begin position="114"/>
        <end position="139"/>
    </location>
</feature>
<feature type="transmembrane region" description="Helical" evidence="7">
    <location>
        <begin position="55"/>
        <end position="77"/>
    </location>
</feature>
<dbReference type="InterPro" id="IPR036259">
    <property type="entry name" value="MFS_trans_sf"/>
</dbReference>
<feature type="transmembrane region" description="Helical" evidence="7">
    <location>
        <begin position="89"/>
        <end position="108"/>
    </location>
</feature>
<feature type="transmembrane region" description="Helical" evidence="7">
    <location>
        <begin position="225"/>
        <end position="245"/>
    </location>
</feature>
<evidence type="ECO:0000256" key="7">
    <source>
        <dbReference type="SAM" id="Phobius"/>
    </source>
</evidence>
<feature type="transmembrane region" description="Helical" evidence="7">
    <location>
        <begin position="294"/>
        <end position="312"/>
    </location>
</feature>
<evidence type="ECO:0000313" key="9">
    <source>
        <dbReference type="Proteomes" id="UP000614741"/>
    </source>
</evidence>
<protein>
    <recommendedName>
        <fullName evidence="10">MFS transporter</fullName>
    </recommendedName>
</protein>
<dbReference type="PANTHER" id="PTHR23514">
    <property type="entry name" value="BYPASS OF STOP CODON PROTEIN 6"/>
    <property type="match status" value="1"/>
</dbReference>
<proteinExistence type="inferred from homology"/>
<keyword evidence="3" id="KW-0813">Transport</keyword>
<feature type="transmembrane region" description="Helical" evidence="7">
    <location>
        <begin position="318"/>
        <end position="337"/>
    </location>
</feature>
<name>A0ABQ4DH46_9CELL</name>
<evidence type="ECO:0000313" key="8">
    <source>
        <dbReference type="EMBL" id="GIG38673.1"/>
    </source>
</evidence>
<evidence type="ECO:0000256" key="4">
    <source>
        <dbReference type="ARBA" id="ARBA00022692"/>
    </source>
</evidence>
<comment type="caution">
    <text evidence="8">The sequence shown here is derived from an EMBL/GenBank/DDBJ whole genome shotgun (WGS) entry which is preliminary data.</text>
</comment>
<evidence type="ECO:0008006" key="10">
    <source>
        <dbReference type="Google" id="ProtNLM"/>
    </source>
</evidence>
<comment type="subcellular location">
    <subcellularLocation>
        <location evidence="1">Endomembrane system</location>
        <topology evidence="1">Multi-pass membrane protein</topology>
    </subcellularLocation>
</comment>
<feature type="transmembrane region" description="Helical" evidence="7">
    <location>
        <begin position="265"/>
        <end position="282"/>
    </location>
</feature>
<dbReference type="PANTHER" id="PTHR23514:SF3">
    <property type="entry name" value="BYPASS OF STOP CODON PROTEIN 6"/>
    <property type="match status" value="1"/>
</dbReference>
<keyword evidence="5 7" id="KW-1133">Transmembrane helix</keyword>
<evidence type="ECO:0000256" key="5">
    <source>
        <dbReference type="ARBA" id="ARBA00022989"/>
    </source>
</evidence>
<keyword evidence="4 7" id="KW-0812">Transmembrane</keyword>
<feature type="transmembrane region" description="Helical" evidence="7">
    <location>
        <begin position="159"/>
        <end position="179"/>
    </location>
</feature>
<evidence type="ECO:0000256" key="2">
    <source>
        <dbReference type="ARBA" id="ARBA00008335"/>
    </source>
</evidence>
<keyword evidence="6 7" id="KW-0472">Membrane</keyword>
<evidence type="ECO:0000256" key="3">
    <source>
        <dbReference type="ARBA" id="ARBA00022448"/>
    </source>
</evidence>
<reference evidence="8 9" key="1">
    <citation type="submission" date="2021-01" db="EMBL/GenBank/DDBJ databases">
        <title>Whole genome shotgun sequence of Cellulomonas phragmiteti NBRC 110785.</title>
        <authorList>
            <person name="Komaki H."/>
            <person name="Tamura T."/>
        </authorList>
    </citation>
    <scope>NUCLEOTIDE SEQUENCE [LARGE SCALE GENOMIC DNA]</scope>
    <source>
        <strain evidence="8 9">NBRC 110785</strain>
    </source>
</reference>
<evidence type="ECO:0000256" key="1">
    <source>
        <dbReference type="ARBA" id="ARBA00004127"/>
    </source>
</evidence>
<sequence>MAATRSRTTEDDVPTTLTYTATRRSAHAGYVVQAIVNNLAPLLFVVFHTSLDVPVAQLGALAALNFGVQLLTDLAAVRVVDRVGYRRPLVLAHVLAALGLVLLAVLPLLLPSPFVGLCLAVVVYGVGGGLLEVLVSPVVEHLPSPSEAKATGMAIAHSFYCWGQLAVVVVTTALLAVLGTDLWPLLPVLWALVPLANLVVLLRVPMPATVPDEHRTPLRSLFGTPLFLAALVLMTTGGAAELTMAQWSSFFAEQGTGVPKEVGDLLGPGLFALLMGLGRAAYGLWGQGVPLRPLLAASGAAAAACYVVAATASVPVVSLVACALCGLAVALLWPGTFSLTSARFPLGGAAMFAVLALAGDAGGTVGPLAAGLLAELGDGPLAGLASALPPDSGTGLRTGLLLSAAVPVVFAATILTTGRDRRRTTAA</sequence>
<keyword evidence="9" id="KW-1185">Reference proteome</keyword>
<dbReference type="InterPro" id="IPR051788">
    <property type="entry name" value="MFS_Transporter"/>
</dbReference>
<evidence type="ECO:0000256" key="6">
    <source>
        <dbReference type="ARBA" id="ARBA00023136"/>
    </source>
</evidence>
<feature type="transmembrane region" description="Helical" evidence="7">
    <location>
        <begin position="349"/>
        <end position="374"/>
    </location>
</feature>
<organism evidence="8 9">
    <name type="scientific">Cellulomonas phragmiteti</name>
    <dbReference type="NCBI Taxonomy" id="478780"/>
    <lineage>
        <taxon>Bacteria</taxon>
        <taxon>Bacillati</taxon>
        <taxon>Actinomycetota</taxon>
        <taxon>Actinomycetes</taxon>
        <taxon>Micrococcales</taxon>
        <taxon>Cellulomonadaceae</taxon>
        <taxon>Cellulomonas</taxon>
    </lineage>
</organism>